<organism evidence="2 3">
    <name type="scientific">Actinoplanes philippinensis</name>
    <dbReference type="NCBI Taxonomy" id="35752"/>
    <lineage>
        <taxon>Bacteria</taxon>
        <taxon>Bacillati</taxon>
        <taxon>Actinomycetota</taxon>
        <taxon>Actinomycetes</taxon>
        <taxon>Micromonosporales</taxon>
        <taxon>Micromonosporaceae</taxon>
        <taxon>Actinoplanes</taxon>
    </lineage>
</organism>
<dbReference type="STRING" id="35752.SAMN05421541_104588"/>
<dbReference type="OrthoDB" id="3291330at2"/>
<accession>A0A1I2EP58</accession>
<feature type="signal peptide" evidence="1">
    <location>
        <begin position="1"/>
        <end position="18"/>
    </location>
</feature>
<keyword evidence="3" id="KW-1185">Reference proteome</keyword>
<sequence length="185" mass="19213">MRLTPTLVTLAAVLVAAAGCSSDPEPAPGVATLQSAAPTAGAPSAAGTAGQRPVFPVDATDAQLAAMIRPWEDCMVAKGGTKFRGQGALMITKGLTAADAEDEDVAAFRACEAKQPESFDDNQKRTNPSEYKDNQREWYQCAKAAGYQLTEPDPETGEFGLTAVGPNGDAGSDKFLACKRQAFAG</sequence>
<keyword evidence="1" id="KW-0732">Signal</keyword>
<dbReference type="Proteomes" id="UP000199645">
    <property type="component" value="Unassembled WGS sequence"/>
</dbReference>
<evidence type="ECO:0000256" key="1">
    <source>
        <dbReference type="SAM" id="SignalP"/>
    </source>
</evidence>
<reference evidence="2 3" key="1">
    <citation type="submission" date="2016-10" db="EMBL/GenBank/DDBJ databases">
        <authorList>
            <person name="de Groot N.N."/>
        </authorList>
    </citation>
    <scope>NUCLEOTIDE SEQUENCE [LARGE SCALE GENOMIC DNA]</scope>
    <source>
        <strain evidence="2 3">DSM 43019</strain>
    </source>
</reference>
<dbReference type="EMBL" id="FONV01000004">
    <property type="protein sequence ID" value="SFE94111.1"/>
    <property type="molecule type" value="Genomic_DNA"/>
</dbReference>
<gene>
    <name evidence="2" type="ORF">SAMN05421541_104588</name>
</gene>
<feature type="chain" id="PRO_5038872573" evidence="1">
    <location>
        <begin position="19"/>
        <end position="185"/>
    </location>
</feature>
<proteinExistence type="predicted"/>
<dbReference type="PROSITE" id="PS51257">
    <property type="entry name" value="PROKAR_LIPOPROTEIN"/>
    <property type="match status" value="1"/>
</dbReference>
<dbReference type="RefSeq" id="WP_093613504.1">
    <property type="nucleotide sequence ID" value="NZ_BOMT01000096.1"/>
</dbReference>
<evidence type="ECO:0000313" key="3">
    <source>
        <dbReference type="Proteomes" id="UP000199645"/>
    </source>
</evidence>
<evidence type="ECO:0000313" key="2">
    <source>
        <dbReference type="EMBL" id="SFE94111.1"/>
    </source>
</evidence>
<name>A0A1I2EP58_9ACTN</name>
<protein>
    <submittedName>
        <fullName evidence="2">Uncharacterized protein</fullName>
    </submittedName>
</protein>
<dbReference type="AlphaFoldDB" id="A0A1I2EP58"/>